<gene>
    <name evidence="3" type="ORF">EQG68_04625</name>
</gene>
<feature type="domain" description="DUF6705" evidence="2">
    <location>
        <begin position="1"/>
        <end position="208"/>
    </location>
</feature>
<proteinExistence type="predicted"/>
<dbReference type="RefSeq" id="WP_129463619.1">
    <property type="nucleotide sequence ID" value="NZ_SBKQ01000004.1"/>
</dbReference>
<dbReference type="Proteomes" id="UP000289734">
    <property type="component" value="Unassembled WGS sequence"/>
</dbReference>
<evidence type="ECO:0000259" key="2">
    <source>
        <dbReference type="Pfam" id="PF20448"/>
    </source>
</evidence>
<evidence type="ECO:0000256" key="1">
    <source>
        <dbReference type="SAM" id="SignalP"/>
    </source>
</evidence>
<dbReference type="EMBL" id="SBKQ01000004">
    <property type="protein sequence ID" value="RXR33518.1"/>
    <property type="molecule type" value="Genomic_DNA"/>
</dbReference>
<keyword evidence="1" id="KW-0732">Signal</keyword>
<evidence type="ECO:0000313" key="4">
    <source>
        <dbReference type="Proteomes" id="UP000289734"/>
    </source>
</evidence>
<sequence>MKKIILGIILLFNFSLVAQNPILDIHTADFANIENAYYKDIDNFYNQFVGTWIYTDSVKIIRFKFVKKEMFYRQSIKSCYVDYLVGEMQYVENGVEKINSLINLNINHSEIYNYNLYSYGKTNKDWYPKCLECPDTIERLPMSYNEPTNDDAGLEAAFVMHRADENGVEKIKIQYIETIGAYGIKPDGSPSITTNFTIPYGDYILIKEN</sequence>
<dbReference type="InterPro" id="IPR046551">
    <property type="entry name" value="DUF6705"/>
</dbReference>
<comment type="caution">
    <text evidence="3">The sequence shown here is derived from an EMBL/GenBank/DDBJ whole genome shotgun (WGS) entry which is preliminary data.</text>
</comment>
<evidence type="ECO:0000313" key="3">
    <source>
        <dbReference type="EMBL" id="RXR33518.1"/>
    </source>
</evidence>
<accession>A0A4Q1KTL8</accession>
<dbReference type="OrthoDB" id="1261237at2"/>
<feature type="chain" id="PRO_5020195568" description="DUF6705 domain-containing protein" evidence="1">
    <location>
        <begin position="19"/>
        <end position="209"/>
    </location>
</feature>
<keyword evidence="4" id="KW-1185">Reference proteome</keyword>
<dbReference type="Pfam" id="PF20448">
    <property type="entry name" value="DUF6705"/>
    <property type="match status" value="1"/>
</dbReference>
<name>A0A4Q1KTL8_9FLAO</name>
<reference evidence="4" key="1">
    <citation type="submission" date="2019-01" db="EMBL/GenBank/DDBJ databases">
        <title>Cytophagaceae bacterium strain CAR-16.</title>
        <authorList>
            <person name="Chen W.-M."/>
        </authorList>
    </citation>
    <scope>NUCLEOTIDE SEQUENCE [LARGE SCALE GENOMIC DNA]</scope>
    <source>
        <strain evidence="4">ICH-30</strain>
    </source>
</reference>
<protein>
    <recommendedName>
        <fullName evidence="2">DUF6705 domain-containing protein</fullName>
    </recommendedName>
</protein>
<organism evidence="3 4">
    <name type="scientific">Flavobacterium piscinae</name>
    <dbReference type="NCBI Taxonomy" id="2506424"/>
    <lineage>
        <taxon>Bacteria</taxon>
        <taxon>Pseudomonadati</taxon>
        <taxon>Bacteroidota</taxon>
        <taxon>Flavobacteriia</taxon>
        <taxon>Flavobacteriales</taxon>
        <taxon>Flavobacteriaceae</taxon>
        <taxon>Flavobacterium</taxon>
    </lineage>
</organism>
<feature type="signal peptide" evidence="1">
    <location>
        <begin position="1"/>
        <end position="18"/>
    </location>
</feature>
<dbReference type="AlphaFoldDB" id="A0A4Q1KTL8"/>